<keyword evidence="2" id="KW-1185">Reference proteome</keyword>
<dbReference type="EMBL" id="BJUZ01000002">
    <property type="protein sequence ID" value="GEK93983.1"/>
    <property type="molecule type" value="Genomic_DNA"/>
</dbReference>
<dbReference type="Proteomes" id="UP000321230">
    <property type="component" value="Unassembled WGS sequence"/>
</dbReference>
<accession>A0A511B2V1</accession>
<proteinExistence type="predicted"/>
<dbReference type="RefSeq" id="WP_186819522.1">
    <property type="nucleotide sequence ID" value="NZ_BARC01000008.1"/>
</dbReference>
<sequence length="92" mass="10066">MSTPLSLLCDPGVLPPLLVSETMLPSASVTVMVMEPSAFTVVDVVSPDEDVPDEELLLDDEEDDEDVLLVLYRLERAELLCAAEMLVMLEDS</sequence>
<evidence type="ECO:0000313" key="2">
    <source>
        <dbReference type="Proteomes" id="UP000321230"/>
    </source>
</evidence>
<reference evidence="1 2" key="1">
    <citation type="submission" date="2019-07" db="EMBL/GenBank/DDBJ databases">
        <title>Whole genome shotgun sequence of Gluconobacter wancherniae NBRC 103581.</title>
        <authorList>
            <person name="Hosoyama A."/>
            <person name="Uohara A."/>
            <person name="Ohji S."/>
            <person name="Ichikawa N."/>
        </authorList>
    </citation>
    <scope>NUCLEOTIDE SEQUENCE [LARGE SCALE GENOMIC DNA]</scope>
    <source>
        <strain evidence="1 2">NBRC 103581</strain>
    </source>
</reference>
<organism evidence="1 2">
    <name type="scientific">Gluconobacter wancherniae NBRC 103581</name>
    <dbReference type="NCBI Taxonomy" id="656744"/>
    <lineage>
        <taxon>Bacteria</taxon>
        <taxon>Pseudomonadati</taxon>
        <taxon>Pseudomonadota</taxon>
        <taxon>Alphaproteobacteria</taxon>
        <taxon>Acetobacterales</taxon>
        <taxon>Acetobacteraceae</taxon>
        <taxon>Gluconobacter</taxon>
    </lineage>
</organism>
<name>A0A511B2V1_9PROT</name>
<comment type="caution">
    <text evidence="1">The sequence shown here is derived from an EMBL/GenBank/DDBJ whole genome shotgun (WGS) entry which is preliminary data.</text>
</comment>
<evidence type="ECO:0000313" key="1">
    <source>
        <dbReference type="EMBL" id="GEK93983.1"/>
    </source>
</evidence>
<dbReference type="AlphaFoldDB" id="A0A511B2V1"/>
<gene>
    <name evidence="1" type="ORF">GWA01_17530</name>
</gene>
<protein>
    <submittedName>
        <fullName evidence="1">Uncharacterized protein</fullName>
    </submittedName>
</protein>